<reference evidence="2 3" key="1">
    <citation type="submission" date="2015-04" db="EMBL/GenBank/DDBJ databases">
        <authorList>
            <person name="Syromyatnikov M.Y."/>
            <person name="Popov V.N."/>
        </authorList>
    </citation>
    <scope>NUCLEOTIDE SEQUENCE [LARGE SCALE GENOMIC DNA]</scope>
</reference>
<evidence type="ECO:0000313" key="3">
    <source>
        <dbReference type="Proteomes" id="UP000183832"/>
    </source>
</evidence>
<evidence type="ECO:0000313" key="2">
    <source>
        <dbReference type="EMBL" id="CRK95930.1"/>
    </source>
</evidence>
<proteinExistence type="predicted"/>
<sequence length="92" mass="10585">MLFEPTQLTSALTQSTRLKRSDEQAKSTRLWQHDKPHSFQKMLSCEGRTIKKSVTLPRLSVQILLLELAIIKMQKPINGNERSGEDFNLFLS</sequence>
<dbReference type="EMBL" id="CVRI01000043">
    <property type="protein sequence ID" value="CRK95930.1"/>
    <property type="molecule type" value="Genomic_DNA"/>
</dbReference>
<dbReference type="Proteomes" id="UP000183832">
    <property type="component" value="Unassembled WGS sequence"/>
</dbReference>
<accession>A0A1J1I863</accession>
<evidence type="ECO:0000256" key="1">
    <source>
        <dbReference type="SAM" id="MobiDB-lite"/>
    </source>
</evidence>
<feature type="region of interest" description="Disordered" evidence="1">
    <location>
        <begin position="1"/>
        <end position="30"/>
    </location>
</feature>
<protein>
    <submittedName>
        <fullName evidence="2">CLUMA_CG009375, isoform A</fullName>
    </submittedName>
</protein>
<feature type="compositionally biased region" description="Polar residues" evidence="1">
    <location>
        <begin position="1"/>
        <end position="16"/>
    </location>
</feature>
<dbReference type="AlphaFoldDB" id="A0A1J1I863"/>
<name>A0A1J1I863_9DIPT</name>
<gene>
    <name evidence="2" type="ORF">CLUMA_CG009375</name>
</gene>
<feature type="compositionally biased region" description="Basic and acidic residues" evidence="1">
    <location>
        <begin position="19"/>
        <end position="30"/>
    </location>
</feature>
<organism evidence="2 3">
    <name type="scientific">Clunio marinus</name>
    <dbReference type="NCBI Taxonomy" id="568069"/>
    <lineage>
        <taxon>Eukaryota</taxon>
        <taxon>Metazoa</taxon>
        <taxon>Ecdysozoa</taxon>
        <taxon>Arthropoda</taxon>
        <taxon>Hexapoda</taxon>
        <taxon>Insecta</taxon>
        <taxon>Pterygota</taxon>
        <taxon>Neoptera</taxon>
        <taxon>Endopterygota</taxon>
        <taxon>Diptera</taxon>
        <taxon>Nematocera</taxon>
        <taxon>Chironomoidea</taxon>
        <taxon>Chironomidae</taxon>
        <taxon>Clunio</taxon>
    </lineage>
</organism>
<keyword evidence="3" id="KW-1185">Reference proteome</keyword>